<dbReference type="EMBL" id="VOSK01000784">
    <property type="protein sequence ID" value="MPR31561.1"/>
    <property type="molecule type" value="Genomic_DNA"/>
</dbReference>
<name>A0A5N7MX82_9HYPH</name>
<evidence type="ECO:0000313" key="1">
    <source>
        <dbReference type="EMBL" id="MPR31561.1"/>
    </source>
</evidence>
<comment type="caution">
    <text evidence="1">The sequence shown here is derived from an EMBL/GenBank/DDBJ whole genome shotgun (WGS) entry which is preliminary data.</text>
</comment>
<accession>A0A5N7MX82</accession>
<proteinExistence type="predicted"/>
<organism evidence="1 2">
    <name type="scientific">Microvirga tunisiensis</name>
    <dbReference type="NCBI Taxonomy" id="2108360"/>
    <lineage>
        <taxon>Bacteria</taxon>
        <taxon>Pseudomonadati</taxon>
        <taxon>Pseudomonadota</taxon>
        <taxon>Alphaproteobacteria</taxon>
        <taxon>Hyphomicrobiales</taxon>
        <taxon>Methylobacteriaceae</taxon>
        <taxon>Microvirga</taxon>
    </lineage>
</organism>
<protein>
    <submittedName>
        <fullName evidence="1">Uncharacterized protein</fullName>
    </submittedName>
</protein>
<keyword evidence="2" id="KW-1185">Reference proteome</keyword>
<gene>
    <name evidence="1" type="ORF">FS320_43675</name>
</gene>
<evidence type="ECO:0000313" key="2">
    <source>
        <dbReference type="Proteomes" id="UP000403266"/>
    </source>
</evidence>
<dbReference type="RefSeq" id="WP_152718685.1">
    <property type="nucleotide sequence ID" value="NZ_VOSJ01000840.1"/>
</dbReference>
<sequence length="75" mass="8230">MTEPTAMRAGLHLFAPRPGAGKIRVLYGDRAGRIQRDHRHRAVAVGTIRHTDRVPNAVRPALVEQLTSPTSLQSP</sequence>
<dbReference type="Proteomes" id="UP000403266">
    <property type="component" value="Unassembled WGS sequence"/>
</dbReference>
<reference evidence="1 2" key="1">
    <citation type="journal article" date="2019" name="Syst. Appl. Microbiol.">
        <title>Microvirga tunisiensis sp. nov., a root nodule symbiotic bacterium isolated from Lupinus micranthus and L. luteus grown in Northern Tunisia.</title>
        <authorList>
            <person name="Msaddak A."/>
            <person name="Rejili M."/>
            <person name="Duran D."/>
            <person name="Mars M."/>
            <person name="Palacios J.M."/>
            <person name="Ruiz-Argueso T."/>
            <person name="Rey L."/>
            <person name="Imperial J."/>
        </authorList>
    </citation>
    <scope>NUCLEOTIDE SEQUENCE [LARGE SCALE GENOMIC DNA]</scope>
    <source>
        <strain evidence="1 2">Lmie10</strain>
    </source>
</reference>
<dbReference type="AlphaFoldDB" id="A0A5N7MX82"/>